<dbReference type="GO" id="GO:0009279">
    <property type="term" value="C:cell outer membrane"/>
    <property type="evidence" value="ECO:0007669"/>
    <property type="project" value="UniProtKB-SubCell"/>
</dbReference>
<dbReference type="InterPro" id="IPR036942">
    <property type="entry name" value="Beta-barrel_TonB_sf"/>
</dbReference>
<dbReference type="PANTHER" id="PTHR30069">
    <property type="entry name" value="TONB-DEPENDENT OUTER MEMBRANE RECEPTOR"/>
    <property type="match status" value="1"/>
</dbReference>
<dbReference type="Pfam" id="PF00593">
    <property type="entry name" value="TonB_dep_Rec_b-barrel"/>
    <property type="match status" value="1"/>
</dbReference>
<evidence type="ECO:0000256" key="4">
    <source>
        <dbReference type="ARBA" id="ARBA00022452"/>
    </source>
</evidence>
<keyword evidence="8 14" id="KW-0675">Receptor</keyword>
<dbReference type="InterPro" id="IPR012910">
    <property type="entry name" value="Plug_dom"/>
</dbReference>
<accession>A0A7X2IIK6</accession>
<dbReference type="InterPro" id="IPR037066">
    <property type="entry name" value="Plug_dom_sf"/>
</dbReference>
<dbReference type="InterPro" id="IPR039426">
    <property type="entry name" value="TonB-dep_rcpt-like"/>
</dbReference>
<protein>
    <submittedName>
        <fullName evidence="14">TonB-dependent receptor plug domain-containing protein</fullName>
    </submittedName>
</protein>
<dbReference type="InterPro" id="IPR000531">
    <property type="entry name" value="Beta-barrel_TonB"/>
</dbReference>
<evidence type="ECO:0000256" key="3">
    <source>
        <dbReference type="ARBA" id="ARBA00022448"/>
    </source>
</evidence>
<dbReference type="Proteomes" id="UP000446768">
    <property type="component" value="Unassembled WGS sequence"/>
</dbReference>
<dbReference type="Gene3D" id="2.40.170.20">
    <property type="entry name" value="TonB-dependent receptor, beta-barrel domain"/>
    <property type="match status" value="1"/>
</dbReference>
<feature type="domain" description="TonB-dependent receptor plug" evidence="13">
    <location>
        <begin position="92"/>
        <end position="203"/>
    </location>
</feature>
<dbReference type="GO" id="GO:0015344">
    <property type="term" value="F:siderophore uptake transmembrane transporter activity"/>
    <property type="evidence" value="ECO:0007669"/>
    <property type="project" value="TreeGrafter"/>
</dbReference>
<evidence type="ECO:0000259" key="12">
    <source>
        <dbReference type="Pfam" id="PF00593"/>
    </source>
</evidence>
<evidence type="ECO:0000256" key="7">
    <source>
        <dbReference type="ARBA" id="ARBA00023136"/>
    </source>
</evidence>
<evidence type="ECO:0000256" key="2">
    <source>
        <dbReference type="ARBA" id="ARBA00009810"/>
    </source>
</evidence>
<feature type="domain" description="TonB-dependent receptor-like beta-barrel" evidence="12">
    <location>
        <begin position="280"/>
        <end position="692"/>
    </location>
</feature>
<keyword evidence="4 10" id="KW-1134">Transmembrane beta strand</keyword>
<dbReference type="Pfam" id="PF07715">
    <property type="entry name" value="Plug"/>
    <property type="match status" value="1"/>
</dbReference>
<evidence type="ECO:0000259" key="13">
    <source>
        <dbReference type="Pfam" id="PF07715"/>
    </source>
</evidence>
<proteinExistence type="inferred from homology"/>
<evidence type="ECO:0000256" key="11">
    <source>
        <dbReference type="RuleBase" id="RU003357"/>
    </source>
</evidence>
<dbReference type="EMBL" id="WKJJ01000001">
    <property type="protein sequence ID" value="MRV70207.1"/>
    <property type="molecule type" value="Genomic_DNA"/>
</dbReference>
<name>A0A7X2IIK6_9BURK</name>
<evidence type="ECO:0000256" key="9">
    <source>
        <dbReference type="ARBA" id="ARBA00023237"/>
    </source>
</evidence>
<organism evidence="14 15">
    <name type="scientific">Pseudoduganella rivuli</name>
    <dbReference type="NCBI Taxonomy" id="2666085"/>
    <lineage>
        <taxon>Bacteria</taxon>
        <taxon>Pseudomonadati</taxon>
        <taxon>Pseudomonadota</taxon>
        <taxon>Betaproteobacteria</taxon>
        <taxon>Burkholderiales</taxon>
        <taxon>Oxalobacteraceae</taxon>
        <taxon>Telluria group</taxon>
        <taxon>Pseudoduganella</taxon>
    </lineage>
</organism>
<dbReference type="PROSITE" id="PS52016">
    <property type="entry name" value="TONB_DEPENDENT_REC_3"/>
    <property type="match status" value="1"/>
</dbReference>
<evidence type="ECO:0000256" key="6">
    <source>
        <dbReference type="ARBA" id="ARBA00023077"/>
    </source>
</evidence>
<comment type="subcellular location">
    <subcellularLocation>
        <location evidence="1 10">Cell outer membrane</location>
        <topology evidence="1 10">Multi-pass membrane protein</topology>
    </subcellularLocation>
</comment>
<keyword evidence="9 10" id="KW-0998">Cell outer membrane</keyword>
<evidence type="ECO:0000256" key="10">
    <source>
        <dbReference type="PROSITE-ProRule" id="PRU01360"/>
    </source>
</evidence>
<comment type="similarity">
    <text evidence="2 10 11">Belongs to the TonB-dependent receptor family.</text>
</comment>
<reference evidence="14 15" key="1">
    <citation type="submission" date="2019-11" db="EMBL/GenBank/DDBJ databases">
        <title>Novel species isolated from a subtropical stream in China.</title>
        <authorList>
            <person name="Lu H."/>
        </authorList>
    </citation>
    <scope>NUCLEOTIDE SEQUENCE [LARGE SCALE GENOMIC DNA]</scope>
    <source>
        <strain evidence="14 15">FT92W</strain>
    </source>
</reference>
<keyword evidence="5 10" id="KW-0812">Transmembrane</keyword>
<dbReference type="GO" id="GO:0044718">
    <property type="term" value="P:siderophore transmembrane transport"/>
    <property type="evidence" value="ECO:0007669"/>
    <property type="project" value="TreeGrafter"/>
</dbReference>
<gene>
    <name evidence="14" type="ORF">GJ700_00535</name>
</gene>
<dbReference type="Gene3D" id="2.170.130.10">
    <property type="entry name" value="TonB-dependent receptor, plug domain"/>
    <property type="match status" value="1"/>
</dbReference>
<evidence type="ECO:0000256" key="8">
    <source>
        <dbReference type="ARBA" id="ARBA00023170"/>
    </source>
</evidence>
<evidence type="ECO:0000256" key="5">
    <source>
        <dbReference type="ARBA" id="ARBA00022692"/>
    </source>
</evidence>
<dbReference type="SUPFAM" id="SSF56935">
    <property type="entry name" value="Porins"/>
    <property type="match status" value="1"/>
</dbReference>
<keyword evidence="3 10" id="KW-0813">Transport</keyword>
<keyword evidence="7 10" id="KW-0472">Membrane</keyword>
<keyword evidence="15" id="KW-1185">Reference proteome</keyword>
<evidence type="ECO:0000313" key="15">
    <source>
        <dbReference type="Proteomes" id="UP000446768"/>
    </source>
</evidence>
<sequence>MSSKMLWWKRQNWPGECAAPPLWDYHKPSPGYGELPMQRSQRRLAPWWTLAAGAVLAVPAQAQEAGRDLFNVSVEALLDMPFSTASRQALAARDAPAVVSVITAEDIRQFGYRSVADALVQVPGMYGISDGVAPNVGVRGINAGVRSWSRILKVMIDGQTVAYRADASNFLGASLINMAAIERIEVVRGPASALYGADAFLGVVNIITRPGDQRAFAATATMLRGAQDGGGAALHASGQSGAWQWLVSAAGDQADRGGMALPRSSPLYARVVTAARGNLSQDDDEHPRNALLRAAYVTDNSETGLMLHGYRLDADGEFLDFGILSHNNRLALHQTTVRLHHEYRGFDNWTLRASVAHAQGGPDRRERLSLGSAATYPVRGLGFDTRELGAEAQYRFGDQHSLVAGADRVRDDEQRMQIFTVDAASGKRTLVSGTGAHERITNQGYYLQYSLRPWTWAGVTVNARRDSHSIFGDSNHWRLALVGNATPSLAWKLLHGTSYKAPSAAQLYAQPLYAGEVLGNLALRPETSRSTEAALQWQASPDLALSLNAYRLTVRGKTELLPVGANLQPQNSGRQQGKGAEAEATWQVGAQRWRAQWSWADTDDQFQPRLQPLQVTPTASYPRLVARISWQYLHPAWGQFALAAREVSPRRASKVNSQENFLRPYQLPSYATVDASWNHAVGPHLLALRIANLFDRRYAEPGYGGVDLPAPGRSAALSYTYRWGTL</sequence>
<evidence type="ECO:0000256" key="1">
    <source>
        <dbReference type="ARBA" id="ARBA00004571"/>
    </source>
</evidence>
<comment type="caution">
    <text evidence="14">The sequence shown here is derived from an EMBL/GenBank/DDBJ whole genome shotgun (WGS) entry which is preliminary data.</text>
</comment>
<keyword evidence="6 11" id="KW-0798">TonB box</keyword>
<dbReference type="PANTHER" id="PTHR30069:SF28">
    <property type="entry name" value="TONB-DEPENDENT RECEPTOR YNCD-RELATED"/>
    <property type="match status" value="1"/>
</dbReference>
<dbReference type="CDD" id="cd01347">
    <property type="entry name" value="ligand_gated_channel"/>
    <property type="match status" value="1"/>
</dbReference>
<evidence type="ECO:0000313" key="14">
    <source>
        <dbReference type="EMBL" id="MRV70207.1"/>
    </source>
</evidence>
<dbReference type="AlphaFoldDB" id="A0A7X2IIK6"/>